<gene>
    <name evidence="5" type="ORF">ACFPYJ_24765</name>
</gene>
<dbReference type="InterPro" id="IPR000160">
    <property type="entry name" value="GGDEF_dom"/>
</dbReference>
<dbReference type="PANTHER" id="PTHR44757">
    <property type="entry name" value="DIGUANYLATE CYCLASE DGCP"/>
    <property type="match status" value="1"/>
</dbReference>
<organism evidence="5 6">
    <name type="scientific">Paenibacillus solisilvae</name>
    <dbReference type="NCBI Taxonomy" id="2486751"/>
    <lineage>
        <taxon>Bacteria</taxon>
        <taxon>Bacillati</taxon>
        <taxon>Bacillota</taxon>
        <taxon>Bacilli</taxon>
        <taxon>Bacillales</taxon>
        <taxon>Paenibacillaceae</taxon>
        <taxon>Paenibacillus</taxon>
    </lineage>
</organism>
<reference evidence="6" key="1">
    <citation type="journal article" date="2019" name="Int. J. Syst. Evol. Microbiol.">
        <title>The Global Catalogue of Microorganisms (GCM) 10K type strain sequencing project: providing services to taxonomists for standard genome sequencing and annotation.</title>
        <authorList>
            <consortium name="The Broad Institute Genomics Platform"/>
            <consortium name="The Broad Institute Genome Sequencing Center for Infectious Disease"/>
            <person name="Wu L."/>
            <person name="Ma J."/>
        </authorList>
    </citation>
    <scope>NUCLEOTIDE SEQUENCE [LARGE SCALE GENOMIC DNA]</scope>
    <source>
        <strain evidence="6">CGMCC 1.3240</strain>
    </source>
</reference>
<dbReference type="NCBIfam" id="TIGR00254">
    <property type="entry name" value="GGDEF"/>
    <property type="match status" value="1"/>
</dbReference>
<dbReference type="SMART" id="SM00052">
    <property type="entry name" value="EAL"/>
    <property type="match status" value="1"/>
</dbReference>
<keyword evidence="1" id="KW-0472">Membrane</keyword>
<dbReference type="InterPro" id="IPR043128">
    <property type="entry name" value="Rev_trsase/Diguanyl_cyclase"/>
</dbReference>
<dbReference type="Gene3D" id="3.20.20.450">
    <property type="entry name" value="EAL domain"/>
    <property type="match status" value="1"/>
</dbReference>
<keyword evidence="1" id="KW-0812">Transmembrane</keyword>
<evidence type="ECO:0000313" key="6">
    <source>
        <dbReference type="Proteomes" id="UP001596047"/>
    </source>
</evidence>
<evidence type="ECO:0000259" key="4">
    <source>
        <dbReference type="PROSITE" id="PS50887"/>
    </source>
</evidence>
<dbReference type="Pfam" id="PF00563">
    <property type="entry name" value="EAL"/>
    <property type="match status" value="1"/>
</dbReference>
<dbReference type="InterPro" id="IPR052155">
    <property type="entry name" value="Biofilm_reg_signaling"/>
</dbReference>
<dbReference type="PROSITE" id="PS50883">
    <property type="entry name" value="EAL"/>
    <property type="match status" value="1"/>
</dbReference>
<proteinExistence type="predicted"/>
<evidence type="ECO:0000313" key="5">
    <source>
        <dbReference type="EMBL" id="MFC5652268.1"/>
    </source>
</evidence>
<keyword evidence="6" id="KW-1185">Reference proteome</keyword>
<dbReference type="CDD" id="cd01949">
    <property type="entry name" value="GGDEF"/>
    <property type="match status" value="1"/>
</dbReference>
<keyword evidence="1" id="KW-1133">Transmembrane helix</keyword>
<feature type="domain" description="GGDEF" evidence="4">
    <location>
        <begin position="373"/>
        <end position="506"/>
    </location>
</feature>
<dbReference type="PROSITE" id="PS50887">
    <property type="entry name" value="GGDEF"/>
    <property type="match status" value="1"/>
</dbReference>
<dbReference type="CDD" id="cd01948">
    <property type="entry name" value="EAL"/>
    <property type="match status" value="1"/>
</dbReference>
<dbReference type="InterPro" id="IPR035919">
    <property type="entry name" value="EAL_sf"/>
</dbReference>
<accession>A0ABW0W3L7</accession>
<dbReference type="SMART" id="SM00267">
    <property type="entry name" value="GGDEF"/>
    <property type="match status" value="1"/>
</dbReference>
<dbReference type="Proteomes" id="UP001596047">
    <property type="component" value="Unassembled WGS sequence"/>
</dbReference>
<dbReference type="InterPro" id="IPR006189">
    <property type="entry name" value="CHASE_dom"/>
</dbReference>
<dbReference type="InterPro" id="IPR001633">
    <property type="entry name" value="EAL_dom"/>
</dbReference>
<comment type="caution">
    <text evidence="5">The sequence shown here is derived from an EMBL/GenBank/DDBJ whole genome shotgun (WGS) entry which is preliminary data.</text>
</comment>
<protein>
    <submittedName>
        <fullName evidence="5">EAL domain-containing protein</fullName>
    </submittedName>
</protein>
<evidence type="ECO:0000259" key="3">
    <source>
        <dbReference type="PROSITE" id="PS50883"/>
    </source>
</evidence>
<dbReference type="EMBL" id="JBHSOW010000093">
    <property type="protein sequence ID" value="MFC5652268.1"/>
    <property type="molecule type" value="Genomic_DNA"/>
</dbReference>
<feature type="transmembrane region" description="Helical" evidence="1">
    <location>
        <begin position="16"/>
        <end position="36"/>
    </location>
</feature>
<feature type="transmembrane region" description="Helical" evidence="1">
    <location>
        <begin position="261"/>
        <end position="285"/>
    </location>
</feature>
<dbReference type="SUPFAM" id="SSF55073">
    <property type="entry name" value="Nucleotide cyclase"/>
    <property type="match status" value="1"/>
</dbReference>
<feature type="domain" description="EAL" evidence="3">
    <location>
        <begin position="515"/>
        <end position="767"/>
    </location>
</feature>
<name>A0ABW0W3L7_9BACL</name>
<dbReference type="InterPro" id="IPR029787">
    <property type="entry name" value="Nucleotide_cyclase"/>
</dbReference>
<dbReference type="PANTHER" id="PTHR44757:SF2">
    <property type="entry name" value="BIOFILM ARCHITECTURE MAINTENANCE PROTEIN MBAA"/>
    <property type="match status" value="1"/>
</dbReference>
<sequence length="777" mass="87888">MNDRIDHNSTRYHTPLRTWMFLLGICLLFGALIWWATGSYKNRLIREVYHDAKLELTTNASSLTLTLGHKFLLASGLKAFAETELSEESQLENRHFDDFASGFISSMTGVRNLSLYPDGVAKYVYPLKGNEQIIGVNLFTHSDLQVRQNAERTKQTSSMTILGPFELVQGGLGILTRQSISQNHHFWGFASVVLDIPPILQEAGLLRDKGIDLAVRAGGKVLLGDPKLFDKHASTLYKRVPLADGYWELAAMPKMNKLDSIISKVCMIRIICSFALLLLLAFLYVQMTQKGKLQVMVRDRTTSLVMANQQLEATYEELIATEEELREQYELLGGSEKKLRHMAYHDTVTGLHNRDYFQERLSSLLVHAKPTNRSFALFFIDLDHFKMINDTLGHAVGDILLQQVGQRLSSILTAEDIFSRIGGDEFTIILPKISDIGYVQDAAQAIIELFQEPFILQGMEYDVTASIGVTLYPEHSEDATTLIKYADAAMYKAKDEGKNNYRIYDSSLNPDAEERLEIKNSLRHAVDRNELTVHYQPQIEVGSGRILGLEALIRWNHPKRGLLMPGSFIAIAEETGLIVPIGEWVLRTVCSQSKRWQEAGLPPVRVAVNLSARQFAQNQLSPLVQDILTETGLDPAHLELEITESMAMQDRNWNTLAELKQLNITISIDDFGTHYSSLSYLKHLPVNKIKIDRSFVNGIAQEPKDEAIIMAMLLVAHRLNLTILAEGVETYDQFSFLHRNQCDEIQGYLFYKPQSAEQIEHILRQHSPEETLNRIKG</sequence>
<feature type="domain" description="CHASE" evidence="2">
    <location>
        <begin position="123"/>
        <end position="205"/>
    </location>
</feature>
<evidence type="ECO:0000256" key="1">
    <source>
        <dbReference type="SAM" id="Phobius"/>
    </source>
</evidence>
<dbReference type="Pfam" id="PF03924">
    <property type="entry name" value="CHASE"/>
    <property type="match status" value="1"/>
</dbReference>
<dbReference type="RefSeq" id="WP_379190904.1">
    <property type="nucleotide sequence ID" value="NZ_JBHSOW010000093.1"/>
</dbReference>
<dbReference type="SUPFAM" id="SSF141868">
    <property type="entry name" value="EAL domain-like"/>
    <property type="match status" value="1"/>
</dbReference>
<dbReference type="PROSITE" id="PS50839">
    <property type="entry name" value="CHASE"/>
    <property type="match status" value="1"/>
</dbReference>
<dbReference type="Pfam" id="PF00990">
    <property type="entry name" value="GGDEF"/>
    <property type="match status" value="1"/>
</dbReference>
<dbReference type="Gene3D" id="3.30.70.270">
    <property type="match status" value="1"/>
</dbReference>
<evidence type="ECO:0000259" key="2">
    <source>
        <dbReference type="PROSITE" id="PS50839"/>
    </source>
</evidence>
<dbReference type="SMART" id="SM01079">
    <property type="entry name" value="CHASE"/>
    <property type="match status" value="1"/>
</dbReference>